<name>A0ABP8YYQ9_9ACTN</name>
<accession>A0ABP8YYQ9</accession>
<proteinExistence type="predicted"/>
<feature type="region of interest" description="Disordered" evidence="1">
    <location>
        <begin position="68"/>
        <end position="90"/>
    </location>
</feature>
<dbReference type="Gene3D" id="3.30.1360.200">
    <property type="match status" value="1"/>
</dbReference>
<dbReference type="InterPro" id="IPR054384">
    <property type="entry name" value="SecDF_P1_head"/>
</dbReference>
<organism evidence="3 4">
    <name type="scientific">Gordonia alkaliphila</name>
    <dbReference type="NCBI Taxonomy" id="1053547"/>
    <lineage>
        <taxon>Bacteria</taxon>
        <taxon>Bacillati</taxon>
        <taxon>Actinomycetota</taxon>
        <taxon>Actinomycetes</taxon>
        <taxon>Mycobacteriales</taxon>
        <taxon>Gordoniaceae</taxon>
        <taxon>Gordonia</taxon>
    </lineage>
</organism>
<protein>
    <recommendedName>
        <fullName evidence="2">SecDF P1 head subdomain domain-containing protein</fullName>
    </recommendedName>
</protein>
<dbReference type="Proteomes" id="UP001500822">
    <property type="component" value="Unassembled WGS sequence"/>
</dbReference>
<keyword evidence="4" id="KW-1185">Reference proteome</keyword>
<sequence>MSASTRRPLWQPLTAVAAVLVMALAVVLVVIASTSDDEAPAATASATSAAPNGQPERVAMRPVALDGMREADPGAQGPGLLQAPADADDTAPAGLRAQMSEVDCAADRGPAARDEYLVTCDEDGATVYLLEPAVFDGSAVQSAEAARTAAGAWVVSVTLTPDGSDVWADYTGRNIGRSTALVLDSTVLSVASIQSRIGGTMDLSGEFTEQEAKALAKAFTGDR</sequence>
<gene>
    <name evidence="3" type="ORF">GCM10023217_04980</name>
</gene>
<evidence type="ECO:0000259" key="2">
    <source>
        <dbReference type="Pfam" id="PF22599"/>
    </source>
</evidence>
<evidence type="ECO:0000313" key="4">
    <source>
        <dbReference type="Proteomes" id="UP001500822"/>
    </source>
</evidence>
<dbReference type="EMBL" id="BAABIE010000002">
    <property type="protein sequence ID" value="GAA4740069.1"/>
    <property type="molecule type" value="Genomic_DNA"/>
</dbReference>
<dbReference type="Pfam" id="PF22599">
    <property type="entry name" value="SecDF_P1_head"/>
    <property type="match status" value="1"/>
</dbReference>
<evidence type="ECO:0000256" key="1">
    <source>
        <dbReference type="SAM" id="MobiDB-lite"/>
    </source>
</evidence>
<dbReference type="RefSeq" id="WP_345312306.1">
    <property type="nucleotide sequence ID" value="NZ_BAABIE010000002.1"/>
</dbReference>
<reference evidence="4" key="1">
    <citation type="journal article" date="2019" name="Int. J. Syst. Evol. Microbiol.">
        <title>The Global Catalogue of Microorganisms (GCM) 10K type strain sequencing project: providing services to taxonomists for standard genome sequencing and annotation.</title>
        <authorList>
            <consortium name="The Broad Institute Genomics Platform"/>
            <consortium name="The Broad Institute Genome Sequencing Center for Infectious Disease"/>
            <person name="Wu L."/>
            <person name="Ma J."/>
        </authorList>
    </citation>
    <scope>NUCLEOTIDE SEQUENCE [LARGE SCALE GENOMIC DNA]</scope>
    <source>
        <strain evidence="4">JCM 18077</strain>
    </source>
</reference>
<feature type="domain" description="SecDF P1 head subdomain" evidence="2">
    <location>
        <begin position="121"/>
        <end position="217"/>
    </location>
</feature>
<evidence type="ECO:0000313" key="3">
    <source>
        <dbReference type="EMBL" id="GAA4740069.1"/>
    </source>
</evidence>
<comment type="caution">
    <text evidence="3">The sequence shown here is derived from an EMBL/GenBank/DDBJ whole genome shotgun (WGS) entry which is preliminary data.</text>
</comment>